<reference evidence="1" key="1">
    <citation type="submission" date="2019-01" db="EMBL/GenBank/DDBJ databases">
        <authorList>
            <person name="Lista F."/>
            <person name="Anselmo A."/>
        </authorList>
    </citation>
    <scope>NUCLEOTIDE SEQUENCE</scope>
    <source>
        <strain evidence="1">19S</strain>
    </source>
</reference>
<gene>
    <name evidence="1" type="ORF">ETE94_29330</name>
</gene>
<evidence type="ECO:0000313" key="1">
    <source>
        <dbReference type="EMBL" id="TCX12144.1"/>
    </source>
</evidence>
<protein>
    <submittedName>
        <fullName evidence="1">Uncharacterized protein</fullName>
    </submittedName>
</protein>
<sequence>MNSTLKELERNCAPIDFIEPLARLVLDDLAMWANDNIYSKKYGCLTYELPLDGNINAACTSYHDSRYRTHIEINLGMVQEIYIQSFTYPGYIKNLESGNWHFNALDEPFSDAEFLFEGGIPPRISASDTVAHMVELYKNIPNNRNTMWTDEELICRFAMFELMIAWIFFHELAHHVQGHYKIKKEIKESVTYHELDYSSNTNNSNPEVTPSVIQKNIDQHAREILADLEGMYLTLRMMVRNDTLTPPNTFLLLYVQTSMFNVFYKLSEGKYTELDSVKVSHPHPVIRNKFVHALYVSVMSWELGNEIYQDYRQSVSRGFEYYTVKSSLLAGMIWAMRQSDYSPDAMPQFLKFSDETEYSTDYNYLRELTLSAERQSSMISLLHIIDNDSDNIFKFTKLDNLFTHFLNVNEE</sequence>
<comment type="caution">
    <text evidence="1">The sequence shown here is derived from an EMBL/GenBank/DDBJ whole genome shotgun (WGS) entry which is preliminary data.</text>
</comment>
<accession>A0A483GT66</accession>
<proteinExistence type="predicted"/>
<dbReference type="AlphaFoldDB" id="A0A483GT66"/>
<dbReference type="EMBL" id="SDCD01000128">
    <property type="protein sequence ID" value="TCX12144.1"/>
    <property type="molecule type" value="Genomic_DNA"/>
</dbReference>
<organism evidence="1">
    <name type="scientific">Klebsiella pneumoniae</name>
    <dbReference type="NCBI Taxonomy" id="573"/>
    <lineage>
        <taxon>Bacteria</taxon>
        <taxon>Pseudomonadati</taxon>
        <taxon>Pseudomonadota</taxon>
        <taxon>Gammaproteobacteria</taxon>
        <taxon>Enterobacterales</taxon>
        <taxon>Enterobacteriaceae</taxon>
        <taxon>Klebsiella/Raoultella group</taxon>
        <taxon>Klebsiella</taxon>
        <taxon>Klebsiella pneumoniae complex</taxon>
    </lineage>
</organism>
<name>A0A483GT66_KLEPN</name>